<protein>
    <recommendedName>
        <fullName evidence="5">GAG-pre-integrase domain-containing protein</fullName>
    </recommendedName>
</protein>
<dbReference type="AlphaFoldDB" id="A0AAQ3PLS5"/>
<dbReference type="Pfam" id="PF13976">
    <property type="entry name" value="gag_pre-integrs"/>
    <property type="match status" value="1"/>
</dbReference>
<reference evidence="3 4" key="1">
    <citation type="submission" date="2024-02" db="EMBL/GenBank/DDBJ databases">
        <title>High-quality chromosome-scale genome assembly of Pensacola bahiagrass (Paspalum notatum Flugge var. saurae).</title>
        <authorList>
            <person name="Vega J.M."/>
            <person name="Podio M."/>
            <person name="Orjuela J."/>
            <person name="Siena L.A."/>
            <person name="Pessino S.C."/>
            <person name="Combes M.C."/>
            <person name="Mariac C."/>
            <person name="Albertini E."/>
            <person name="Pupilli F."/>
            <person name="Ortiz J.P.A."/>
            <person name="Leblanc O."/>
        </authorList>
    </citation>
    <scope>NUCLEOTIDE SEQUENCE [LARGE SCALE GENOMIC DNA]</scope>
    <source>
        <strain evidence="3">R1</strain>
        <tissue evidence="3">Leaf</tissue>
    </source>
</reference>
<evidence type="ECO:0000259" key="2">
    <source>
        <dbReference type="Pfam" id="PF22936"/>
    </source>
</evidence>
<evidence type="ECO:0000259" key="1">
    <source>
        <dbReference type="Pfam" id="PF13976"/>
    </source>
</evidence>
<organism evidence="3 4">
    <name type="scientific">Paspalum notatum var. saurae</name>
    <dbReference type="NCBI Taxonomy" id="547442"/>
    <lineage>
        <taxon>Eukaryota</taxon>
        <taxon>Viridiplantae</taxon>
        <taxon>Streptophyta</taxon>
        <taxon>Embryophyta</taxon>
        <taxon>Tracheophyta</taxon>
        <taxon>Spermatophyta</taxon>
        <taxon>Magnoliopsida</taxon>
        <taxon>Liliopsida</taxon>
        <taxon>Poales</taxon>
        <taxon>Poaceae</taxon>
        <taxon>PACMAD clade</taxon>
        <taxon>Panicoideae</taxon>
        <taxon>Andropogonodae</taxon>
        <taxon>Paspaleae</taxon>
        <taxon>Paspalinae</taxon>
        <taxon>Paspalum</taxon>
    </lineage>
</organism>
<sequence length="228" mass="25130">MQATWSLGAGLPRSREESVLLMAQACALASGAEEVNAAPLQLEEPPARVLLGAEGEQNVEAEHWYLDTDASNHMTGSRAAFAELDSAVTGTVRFGDNSVVTIAGRGTVLFSCRDGGHRALIGVYFIPRLRSSIISLGQLDERGCQVLIDDGVLQLRDRAHREAAKQEEEVWRWHARFGHISFDALERMAKKDMMRGLPMIKHVGELCDSCLAGKQRRQPFSKKAKFRA</sequence>
<gene>
    <name evidence="3" type="ORF">U9M48_001322</name>
</gene>
<name>A0AAQ3PLS5_PASNO</name>
<feature type="domain" description="GAG-pre-integrase" evidence="1">
    <location>
        <begin position="162"/>
        <end position="215"/>
    </location>
</feature>
<evidence type="ECO:0008006" key="5">
    <source>
        <dbReference type="Google" id="ProtNLM"/>
    </source>
</evidence>
<accession>A0AAQ3PLS5</accession>
<dbReference type="EMBL" id="CP144745">
    <property type="protein sequence ID" value="WVZ50023.1"/>
    <property type="molecule type" value="Genomic_DNA"/>
</dbReference>
<keyword evidence="4" id="KW-1185">Reference proteome</keyword>
<proteinExistence type="predicted"/>
<feature type="domain" description="Retrovirus-related Pol polyprotein from transposon TNT 1-94-like beta-barrel" evidence="2">
    <location>
        <begin position="64"/>
        <end position="144"/>
    </location>
</feature>
<dbReference type="InterPro" id="IPR054722">
    <property type="entry name" value="PolX-like_BBD"/>
</dbReference>
<evidence type="ECO:0000313" key="3">
    <source>
        <dbReference type="EMBL" id="WVZ50023.1"/>
    </source>
</evidence>
<dbReference type="Pfam" id="PF22936">
    <property type="entry name" value="Pol_BBD"/>
    <property type="match status" value="1"/>
</dbReference>
<dbReference type="InterPro" id="IPR025724">
    <property type="entry name" value="GAG-pre-integrase_dom"/>
</dbReference>
<dbReference type="Proteomes" id="UP001341281">
    <property type="component" value="Chromosome 01"/>
</dbReference>
<evidence type="ECO:0000313" key="4">
    <source>
        <dbReference type="Proteomes" id="UP001341281"/>
    </source>
</evidence>